<dbReference type="SUPFAM" id="SSF55729">
    <property type="entry name" value="Acyl-CoA N-acyltransferases (Nat)"/>
    <property type="match status" value="1"/>
</dbReference>
<dbReference type="Gene3D" id="3.30.470.20">
    <property type="entry name" value="ATP-grasp fold, B domain"/>
    <property type="match status" value="1"/>
</dbReference>
<evidence type="ECO:0000256" key="6">
    <source>
        <dbReference type="SAM" id="Coils"/>
    </source>
</evidence>
<dbReference type="Gene3D" id="3.30.1490.20">
    <property type="entry name" value="ATP-grasp fold, A domain"/>
    <property type="match status" value="1"/>
</dbReference>
<dbReference type="Gene3D" id="3.40.50.720">
    <property type="entry name" value="NAD(P)-binding Rossmann-like Domain"/>
    <property type="match status" value="1"/>
</dbReference>
<evidence type="ECO:0000313" key="9">
    <source>
        <dbReference type="EMBL" id="ACX96684.1"/>
    </source>
</evidence>
<dbReference type="InterPro" id="IPR016181">
    <property type="entry name" value="Acyl_CoA_acyltransferase"/>
</dbReference>
<evidence type="ECO:0000256" key="4">
    <source>
        <dbReference type="ARBA" id="ARBA00060888"/>
    </source>
</evidence>
<dbReference type="InterPro" id="IPR011761">
    <property type="entry name" value="ATP-grasp"/>
</dbReference>
<feature type="domain" description="N-acetyltransferase" evidence="8">
    <location>
        <begin position="744"/>
        <end position="900"/>
    </location>
</feature>
<sequence length="900" mass="97274">MTGHILQPMFNPRGVAIFGASERKGAVGTMVLANLVDAGFKGAIVPVNPKYTQVQGLPCVPDLLHLDQPVDLAVIATPSVSVPGILRQCGMAGVKSAVILSAGFGEGGEADRSDGKRLMRESLELAQQFGMRLMGPNCLGLMRPSIGLNATFSHNQAFPGKLALVSQSGALVTAVLDWAQSRGVGFSAIASTGDAADLDFGDLLDYLALDTQTTGILLYIEGIKDARHFLSGLRAAARMKPVIVLKSARHAAGSKAAATHTGALIGADDVFDAALTRAGVVRVERITQWFSAAQILASSLSLRGDQLLILTNGGGPGVMATDRAADLNVPLAKLSDGTVTALNAALPATWSHGNPMDIIGDATAERYDTALRLSLADPGVDMIIVMLTPQAMTDPTACAQAVIDVVNSQTGYKKPVLACWMGEKLVNEARDMFDAANIPQFRSPETAVEALSYLLAHRRNRQVLMQTPGPALAEKYPDVAGARMILAAARSAGRKVLTTRESKAILNAFHIPTTQTILARDADEAMLAAESLGFPVALKISAPTLTHKTDVGGVRLNVRSVQTTRQQAQEMLDRVRAQHPEAQIEGITVERMAEVGHARELLLGVTRDPVFGPVIAFGMGGIAVEVLRDRALALPPLNGLLIDRLIAQTHAARMLGPFRDEPAVDRKSLDQILMRVSELVCELPEVAGIDINPLLAGEFSVVAVDARIELTERMPIQDPYAHLAIHPYPASFQREIVLDNGQVIKVRPIRPEDAEIEQCFVRGLSEETRYFRFMRMLNELTPEMLVRFTQIDYDREMAFIALYTPEDGEAVEVGVTRYSLEPDGESAEFALVVADEWHGRGLGSHLLEMLIDYARQRGVRYLFGDVLLQNEPMRQLAARTGFSEQVLESDKDAIRISRRL</sequence>
<evidence type="ECO:0000256" key="5">
    <source>
        <dbReference type="PROSITE-ProRule" id="PRU00409"/>
    </source>
</evidence>
<dbReference type="Pfam" id="PF13549">
    <property type="entry name" value="ATP-grasp_5"/>
    <property type="match status" value="1"/>
</dbReference>
<dbReference type="CDD" id="cd04301">
    <property type="entry name" value="NAT_SF"/>
    <property type="match status" value="1"/>
</dbReference>
<dbReference type="GO" id="GO:0046872">
    <property type="term" value="F:metal ion binding"/>
    <property type="evidence" value="ECO:0007669"/>
    <property type="project" value="InterPro"/>
</dbReference>
<proteinExistence type="inferred from homology"/>
<dbReference type="eggNOG" id="COG1042">
    <property type="taxonomic scope" value="Bacteria"/>
</dbReference>
<evidence type="ECO:0000256" key="2">
    <source>
        <dbReference type="ARBA" id="ARBA00022741"/>
    </source>
</evidence>
<gene>
    <name evidence="9" type="ordered locus">Hneap_1862</name>
</gene>
<evidence type="ECO:0000259" key="8">
    <source>
        <dbReference type="PROSITE" id="PS51186"/>
    </source>
</evidence>
<dbReference type="Pfam" id="PF13607">
    <property type="entry name" value="Succ_CoA_lig"/>
    <property type="match status" value="1"/>
</dbReference>
<evidence type="ECO:0000256" key="1">
    <source>
        <dbReference type="ARBA" id="ARBA00022598"/>
    </source>
</evidence>
<dbReference type="Pfam" id="PF00583">
    <property type="entry name" value="Acetyltransf_1"/>
    <property type="match status" value="1"/>
</dbReference>
<feature type="coiled-coil region" evidence="6">
    <location>
        <begin position="558"/>
        <end position="585"/>
    </location>
</feature>
<accession>D0L1W1</accession>
<dbReference type="SMART" id="SM00881">
    <property type="entry name" value="CoA_binding"/>
    <property type="match status" value="1"/>
</dbReference>
<dbReference type="eggNOG" id="COG0045">
    <property type="taxonomic scope" value="Bacteria"/>
</dbReference>
<dbReference type="GO" id="GO:0043758">
    <property type="term" value="F:acetate-CoA ligase (ADP-forming) activity"/>
    <property type="evidence" value="ECO:0007669"/>
    <property type="project" value="InterPro"/>
</dbReference>
<dbReference type="InterPro" id="IPR003781">
    <property type="entry name" value="CoA-bd"/>
</dbReference>
<dbReference type="GO" id="GO:0016747">
    <property type="term" value="F:acyltransferase activity, transferring groups other than amino-acyl groups"/>
    <property type="evidence" value="ECO:0007669"/>
    <property type="project" value="InterPro"/>
</dbReference>
<protein>
    <submittedName>
        <fullName evidence="9">CoA-binding domain protein</fullName>
    </submittedName>
</protein>
<dbReference type="KEGG" id="hna:Hneap_1862"/>
<dbReference type="InterPro" id="IPR036291">
    <property type="entry name" value="NAD(P)-bd_dom_sf"/>
</dbReference>
<organism evidence="9 10">
    <name type="scientific">Halothiobacillus neapolitanus (strain ATCC 23641 / DSM 15147 / CIP 104769 / NCIMB 8539 / c2)</name>
    <name type="common">Thiobacillus neapolitanus</name>
    <dbReference type="NCBI Taxonomy" id="555778"/>
    <lineage>
        <taxon>Bacteria</taxon>
        <taxon>Pseudomonadati</taxon>
        <taxon>Pseudomonadota</taxon>
        <taxon>Gammaproteobacteria</taxon>
        <taxon>Chromatiales</taxon>
        <taxon>Halothiobacillaceae</taxon>
        <taxon>Halothiobacillus</taxon>
    </lineage>
</organism>
<reference evidence="9 10" key="1">
    <citation type="submission" date="2009-10" db="EMBL/GenBank/DDBJ databases">
        <title>Complete sequence of Halothiobacillus neapolitanus c2.</title>
        <authorList>
            <consortium name="US DOE Joint Genome Institute"/>
            <person name="Lucas S."/>
            <person name="Copeland A."/>
            <person name="Lapidus A."/>
            <person name="Glavina del Rio T."/>
            <person name="Tice H."/>
            <person name="Bruce D."/>
            <person name="Goodwin L."/>
            <person name="Pitluck S."/>
            <person name="Davenport K."/>
            <person name="Brettin T."/>
            <person name="Detter J.C."/>
            <person name="Han C."/>
            <person name="Tapia R."/>
            <person name="Larimer F."/>
            <person name="Land M."/>
            <person name="Hauser L."/>
            <person name="Kyrpides N."/>
            <person name="Mikhailova N."/>
            <person name="Kerfeld C."/>
            <person name="Cannon G."/>
            <person name="Heinhort S."/>
        </authorList>
    </citation>
    <scope>NUCLEOTIDE SEQUENCE [LARGE SCALE GENOMIC DNA]</scope>
    <source>
        <strain evidence="10">ATCC 23641 / c2</strain>
    </source>
</reference>
<dbReference type="eggNOG" id="COG1670">
    <property type="taxonomic scope" value="Bacteria"/>
</dbReference>
<dbReference type="STRING" id="555778.Hneap_1862"/>
<dbReference type="FunFam" id="3.30.1490.20:FF:000020">
    <property type="entry name" value="Protein lysine acetyltransferase"/>
    <property type="match status" value="1"/>
</dbReference>
<dbReference type="InterPro" id="IPR032875">
    <property type="entry name" value="Succ_CoA_lig_flav_dom"/>
</dbReference>
<dbReference type="RefSeq" id="WP_012824717.1">
    <property type="nucleotide sequence ID" value="NC_013422.1"/>
</dbReference>
<evidence type="ECO:0000259" key="7">
    <source>
        <dbReference type="PROSITE" id="PS50975"/>
    </source>
</evidence>
<dbReference type="Pfam" id="PF19045">
    <property type="entry name" value="Ligase_CoA_2"/>
    <property type="match status" value="1"/>
</dbReference>
<name>D0L1W1_HALNC</name>
<dbReference type="SUPFAM" id="SSF52210">
    <property type="entry name" value="Succinyl-CoA synthetase domains"/>
    <property type="match status" value="2"/>
</dbReference>
<dbReference type="SUPFAM" id="SSF56059">
    <property type="entry name" value="Glutathione synthetase ATP-binding domain-like"/>
    <property type="match status" value="1"/>
</dbReference>
<evidence type="ECO:0000313" key="10">
    <source>
        <dbReference type="Proteomes" id="UP000009102"/>
    </source>
</evidence>
<dbReference type="InterPro" id="IPR000182">
    <property type="entry name" value="GNAT_dom"/>
</dbReference>
<dbReference type="HOGENOM" id="CLU_007415_0_2_6"/>
<feature type="domain" description="ATP-grasp" evidence="7">
    <location>
        <begin position="503"/>
        <end position="539"/>
    </location>
</feature>
<evidence type="ECO:0000256" key="3">
    <source>
        <dbReference type="ARBA" id="ARBA00022840"/>
    </source>
</evidence>
<dbReference type="InterPro" id="IPR043938">
    <property type="entry name" value="Ligase_CoA_dom"/>
</dbReference>
<dbReference type="AlphaFoldDB" id="D0L1W1"/>
<dbReference type="InterPro" id="IPR051538">
    <property type="entry name" value="Acyl-CoA_Synth/Transferase"/>
</dbReference>
<dbReference type="InterPro" id="IPR016102">
    <property type="entry name" value="Succinyl-CoA_synth-like"/>
</dbReference>
<dbReference type="PANTHER" id="PTHR43334">
    <property type="entry name" value="ACETATE--COA LIGASE [ADP-FORMING]"/>
    <property type="match status" value="1"/>
</dbReference>
<dbReference type="SUPFAM" id="SSF51735">
    <property type="entry name" value="NAD(P)-binding Rossmann-fold domains"/>
    <property type="match status" value="1"/>
</dbReference>
<dbReference type="PROSITE" id="PS51186">
    <property type="entry name" value="GNAT"/>
    <property type="match status" value="1"/>
</dbReference>
<dbReference type="PROSITE" id="PS50975">
    <property type="entry name" value="ATP_GRASP"/>
    <property type="match status" value="1"/>
</dbReference>
<dbReference type="Pfam" id="PF13380">
    <property type="entry name" value="CoA_binding_2"/>
    <property type="match status" value="1"/>
</dbReference>
<dbReference type="Gene3D" id="3.40.50.261">
    <property type="entry name" value="Succinyl-CoA synthetase domains"/>
    <property type="match status" value="2"/>
</dbReference>
<comment type="similarity">
    <text evidence="4">In the N-terminal section; belongs to the acetate CoA ligase alpha subunit family.</text>
</comment>
<dbReference type="Proteomes" id="UP000009102">
    <property type="component" value="Chromosome"/>
</dbReference>
<dbReference type="Gene3D" id="3.40.630.30">
    <property type="match status" value="1"/>
</dbReference>
<keyword evidence="3 5" id="KW-0067">ATP-binding</keyword>
<keyword evidence="2 5" id="KW-0547">Nucleotide-binding</keyword>
<dbReference type="InterPro" id="IPR013815">
    <property type="entry name" value="ATP_grasp_subdomain_1"/>
</dbReference>
<dbReference type="OrthoDB" id="9807426at2"/>
<dbReference type="GO" id="GO:0005524">
    <property type="term" value="F:ATP binding"/>
    <property type="evidence" value="ECO:0007669"/>
    <property type="project" value="UniProtKB-UniRule"/>
</dbReference>
<dbReference type="EMBL" id="CP001801">
    <property type="protein sequence ID" value="ACX96684.1"/>
    <property type="molecule type" value="Genomic_DNA"/>
</dbReference>
<keyword evidence="6" id="KW-0175">Coiled coil</keyword>
<dbReference type="PANTHER" id="PTHR43334:SF1">
    <property type="entry name" value="3-HYDROXYPROPIONATE--COA LIGASE [ADP-FORMING]"/>
    <property type="match status" value="1"/>
</dbReference>
<keyword evidence="1" id="KW-0436">Ligase</keyword>
<keyword evidence="10" id="KW-1185">Reference proteome</keyword>